<evidence type="ECO:0000256" key="8">
    <source>
        <dbReference type="ARBA" id="ARBA00023170"/>
    </source>
</evidence>
<keyword evidence="7" id="KW-0472">Membrane</keyword>
<dbReference type="AlphaFoldDB" id="A0AAV8XYF4"/>
<evidence type="ECO:0000256" key="9">
    <source>
        <dbReference type="ARBA" id="ARBA00023224"/>
    </source>
</evidence>
<evidence type="ECO:0000256" key="6">
    <source>
        <dbReference type="ARBA" id="ARBA00022989"/>
    </source>
</evidence>
<evidence type="ECO:0000256" key="5">
    <source>
        <dbReference type="ARBA" id="ARBA00022725"/>
    </source>
</evidence>
<keyword evidence="4" id="KW-0812">Transmembrane</keyword>
<keyword evidence="12" id="KW-1185">Reference proteome</keyword>
<dbReference type="GO" id="GO:0004984">
    <property type="term" value="F:olfactory receptor activity"/>
    <property type="evidence" value="ECO:0007669"/>
    <property type="project" value="InterPro"/>
</dbReference>
<proteinExistence type="predicted"/>
<dbReference type="Proteomes" id="UP001162162">
    <property type="component" value="Unassembled WGS sequence"/>
</dbReference>
<keyword evidence="9" id="KW-0807">Transducer</keyword>
<accession>A0AAV8XYF4</accession>
<name>A0AAV8XYF4_9CUCU</name>
<dbReference type="InterPro" id="IPR004117">
    <property type="entry name" value="7tm6_olfct_rcpt"/>
</dbReference>
<dbReference type="GO" id="GO:0005549">
    <property type="term" value="F:odorant binding"/>
    <property type="evidence" value="ECO:0007669"/>
    <property type="project" value="InterPro"/>
</dbReference>
<comment type="subcellular location">
    <subcellularLocation>
        <location evidence="1">Cell membrane</location>
        <topology evidence="1">Multi-pass membrane protein</topology>
    </subcellularLocation>
</comment>
<keyword evidence="3" id="KW-0716">Sensory transduction</keyword>
<dbReference type="EMBL" id="JAPWTK010000287">
    <property type="protein sequence ID" value="KAJ8943502.1"/>
    <property type="molecule type" value="Genomic_DNA"/>
</dbReference>
<keyword evidence="2" id="KW-1003">Cell membrane</keyword>
<dbReference type="PANTHER" id="PTHR21137:SF35">
    <property type="entry name" value="ODORANT RECEPTOR 19A-RELATED"/>
    <property type="match status" value="1"/>
</dbReference>
<evidence type="ECO:0000256" key="7">
    <source>
        <dbReference type="ARBA" id="ARBA00023136"/>
    </source>
</evidence>
<gene>
    <name evidence="11" type="ORF">NQ318_016282</name>
</gene>
<reference evidence="11" key="1">
    <citation type="journal article" date="2023" name="Insect Mol. Biol.">
        <title>Genome sequencing provides insights into the evolution of gene families encoding plant cell wall-degrading enzymes in longhorned beetles.</title>
        <authorList>
            <person name="Shin N.R."/>
            <person name="Okamura Y."/>
            <person name="Kirsch R."/>
            <person name="Pauchet Y."/>
        </authorList>
    </citation>
    <scope>NUCLEOTIDE SEQUENCE</scope>
    <source>
        <strain evidence="11">AMC_N1</strain>
    </source>
</reference>
<keyword evidence="6" id="KW-1133">Transmembrane helix</keyword>
<feature type="signal peptide" evidence="10">
    <location>
        <begin position="1"/>
        <end position="19"/>
    </location>
</feature>
<feature type="chain" id="PRO_5043575001" evidence="10">
    <location>
        <begin position="20"/>
        <end position="112"/>
    </location>
</feature>
<keyword evidence="10" id="KW-0732">Signal</keyword>
<evidence type="ECO:0000313" key="12">
    <source>
        <dbReference type="Proteomes" id="UP001162162"/>
    </source>
</evidence>
<dbReference type="PANTHER" id="PTHR21137">
    <property type="entry name" value="ODORANT RECEPTOR"/>
    <property type="match status" value="1"/>
</dbReference>
<dbReference type="Pfam" id="PF02949">
    <property type="entry name" value="7tm_6"/>
    <property type="match status" value="1"/>
</dbReference>
<evidence type="ECO:0000256" key="4">
    <source>
        <dbReference type="ARBA" id="ARBA00022692"/>
    </source>
</evidence>
<dbReference type="GO" id="GO:0005886">
    <property type="term" value="C:plasma membrane"/>
    <property type="evidence" value="ECO:0007669"/>
    <property type="project" value="UniProtKB-SubCell"/>
</dbReference>
<evidence type="ECO:0000256" key="3">
    <source>
        <dbReference type="ARBA" id="ARBA00022606"/>
    </source>
</evidence>
<evidence type="ECO:0000256" key="2">
    <source>
        <dbReference type="ARBA" id="ARBA00022475"/>
    </source>
</evidence>
<comment type="caution">
    <text evidence="11">The sequence shown here is derived from an EMBL/GenBank/DDBJ whole genome shotgun (WGS) entry which is preliminary data.</text>
</comment>
<evidence type="ECO:0000256" key="10">
    <source>
        <dbReference type="SAM" id="SignalP"/>
    </source>
</evidence>
<keyword evidence="5" id="KW-0552">Olfaction</keyword>
<protein>
    <submittedName>
        <fullName evidence="11">Uncharacterized protein</fullName>
    </submittedName>
</protein>
<organism evidence="11 12">
    <name type="scientific">Aromia moschata</name>
    <dbReference type="NCBI Taxonomy" id="1265417"/>
    <lineage>
        <taxon>Eukaryota</taxon>
        <taxon>Metazoa</taxon>
        <taxon>Ecdysozoa</taxon>
        <taxon>Arthropoda</taxon>
        <taxon>Hexapoda</taxon>
        <taxon>Insecta</taxon>
        <taxon>Pterygota</taxon>
        <taxon>Neoptera</taxon>
        <taxon>Endopterygota</taxon>
        <taxon>Coleoptera</taxon>
        <taxon>Polyphaga</taxon>
        <taxon>Cucujiformia</taxon>
        <taxon>Chrysomeloidea</taxon>
        <taxon>Cerambycidae</taxon>
        <taxon>Cerambycinae</taxon>
        <taxon>Callichromatini</taxon>
        <taxon>Aromia</taxon>
    </lineage>
</organism>
<dbReference type="GO" id="GO:0007165">
    <property type="term" value="P:signal transduction"/>
    <property type="evidence" value="ECO:0007669"/>
    <property type="project" value="UniProtKB-KW"/>
</dbReference>
<sequence length="112" mass="13071">MVNWGLWGLLIVRAMGLESENIPFAAYECSWPDATNSFKKELLYFMLRTQTPIQLYAIDFFQISVQTFLASNQQIQLRVVINNSLPLTRLWETLARWGYSDPRFGFSDPKNM</sequence>
<keyword evidence="8" id="KW-0675">Receptor</keyword>
<evidence type="ECO:0000256" key="1">
    <source>
        <dbReference type="ARBA" id="ARBA00004651"/>
    </source>
</evidence>
<evidence type="ECO:0000313" key="11">
    <source>
        <dbReference type="EMBL" id="KAJ8943502.1"/>
    </source>
</evidence>